<dbReference type="GO" id="GO:0043828">
    <property type="term" value="F:tRNA 2-selenouridine synthase activity"/>
    <property type="evidence" value="ECO:0007669"/>
    <property type="project" value="InterPro"/>
</dbReference>
<dbReference type="PANTHER" id="PTHR30401">
    <property type="entry name" value="TRNA 2-SELENOURIDINE SYNTHASE"/>
    <property type="match status" value="1"/>
</dbReference>
<evidence type="ECO:0000259" key="2">
    <source>
        <dbReference type="PROSITE" id="PS50206"/>
    </source>
</evidence>
<reference evidence="3 4" key="1">
    <citation type="submission" date="2018-09" db="EMBL/GenBank/DDBJ databases">
        <title>Genomic Encyclopedia of Archaeal and Bacterial Type Strains, Phase II (KMG-II): from individual species to whole genera.</title>
        <authorList>
            <person name="Goeker M."/>
        </authorList>
    </citation>
    <scope>NUCLEOTIDE SEQUENCE [LARGE SCALE GENOMIC DNA]</scope>
    <source>
        <strain evidence="3 4">DSM 27148</strain>
    </source>
</reference>
<dbReference type="InterPro" id="IPR058840">
    <property type="entry name" value="AAA_SelU"/>
</dbReference>
<dbReference type="SUPFAM" id="SSF52821">
    <property type="entry name" value="Rhodanese/Cell cycle control phosphatase"/>
    <property type="match status" value="1"/>
</dbReference>
<feature type="domain" description="Rhodanese" evidence="2">
    <location>
        <begin position="13"/>
        <end position="135"/>
    </location>
</feature>
<proteinExistence type="predicted"/>
<dbReference type="PROSITE" id="PS00383">
    <property type="entry name" value="TYR_PHOSPHATASE_1"/>
    <property type="match status" value="1"/>
</dbReference>
<dbReference type="InterPro" id="IPR001307">
    <property type="entry name" value="Thiosulphate_STrfase_CS"/>
</dbReference>
<dbReference type="InterPro" id="IPR001763">
    <property type="entry name" value="Rhodanese-like_dom"/>
</dbReference>
<dbReference type="InterPro" id="IPR017582">
    <property type="entry name" value="SelU"/>
</dbReference>
<dbReference type="PANTHER" id="PTHR30401:SF0">
    <property type="entry name" value="TRNA 2-SELENOURIDINE SYNTHASE"/>
    <property type="match status" value="1"/>
</dbReference>
<dbReference type="NCBIfam" id="NF008750">
    <property type="entry name" value="PRK11784.1-2"/>
    <property type="match status" value="1"/>
</dbReference>
<keyword evidence="4" id="KW-1185">Reference proteome</keyword>
<accession>A0A419W7C9</accession>
<dbReference type="PROSITE" id="PS00380">
    <property type="entry name" value="RHODANESE_1"/>
    <property type="match status" value="1"/>
</dbReference>
<dbReference type="Gene3D" id="3.40.250.10">
    <property type="entry name" value="Rhodanese-like domain"/>
    <property type="match status" value="1"/>
</dbReference>
<dbReference type="OrthoDB" id="1450994at2"/>
<dbReference type="PROSITE" id="PS50206">
    <property type="entry name" value="RHODANESE_3"/>
    <property type="match status" value="1"/>
</dbReference>
<keyword evidence="1" id="KW-0711">Selenium</keyword>
<dbReference type="EMBL" id="RAPN01000001">
    <property type="protein sequence ID" value="RKD91387.1"/>
    <property type="molecule type" value="Genomic_DNA"/>
</dbReference>
<dbReference type="Pfam" id="PF26341">
    <property type="entry name" value="AAA_SelU"/>
    <property type="match status" value="1"/>
</dbReference>
<gene>
    <name evidence="3" type="ORF">BC643_1740</name>
</gene>
<dbReference type="InterPro" id="IPR036873">
    <property type="entry name" value="Rhodanese-like_dom_sf"/>
</dbReference>
<organism evidence="3 4">
    <name type="scientific">Mangrovibacterium diazotrophicum</name>
    <dbReference type="NCBI Taxonomy" id="1261403"/>
    <lineage>
        <taxon>Bacteria</taxon>
        <taxon>Pseudomonadati</taxon>
        <taxon>Bacteroidota</taxon>
        <taxon>Bacteroidia</taxon>
        <taxon>Marinilabiliales</taxon>
        <taxon>Prolixibacteraceae</taxon>
        <taxon>Mangrovibacterium</taxon>
    </lineage>
</organism>
<dbReference type="NCBIfam" id="TIGR03167">
    <property type="entry name" value="tRNA_sel_U_synt"/>
    <property type="match status" value="1"/>
</dbReference>
<dbReference type="AlphaFoldDB" id="A0A419W7C9"/>
<evidence type="ECO:0000313" key="3">
    <source>
        <dbReference type="EMBL" id="RKD91387.1"/>
    </source>
</evidence>
<evidence type="ECO:0000313" key="4">
    <source>
        <dbReference type="Proteomes" id="UP000283387"/>
    </source>
</evidence>
<dbReference type="SMART" id="SM00450">
    <property type="entry name" value="RHOD"/>
    <property type="match status" value="1"/>
</dbReference>
<comment type="caution">
    <text evidence="3">The sequence shown here is derived from an EMBL/GenBank/DDBJ whole genome shotgun (WGS) entry which is preliminary data.</text>
</comment>
<evidence type="ECO:0000256" key="1">
    <source>
        <dbReference type="ARBA" id="ARBA00023266"/>
    </source>
</evidence>
<dbReference type="GO" id="GO:0002098">
    <property type="term" value="P:tRNA wobble uridine modification"/>
    <property type="evidence" value="ECO:0007669"/>
    <property type="project" value="InterPro"/>
</dbReference>
<dbReference type="InterPro" id="IPR016130">
    <property type="entry name" value="Tyr_Pase_AS"/>
</dbReference>
<name>A0A419W7C9_9BACT</name>
<sequence length="343" mass="39205">MITKIKIDQYFSTHSGLPLIDVRSPGEFQKGHIPGAFNVPLFSDDERAQVGTMYVRQSREKAIELGYRFVTPKLIDFITQSEQIAPSKEVVVHCWRGGMRSAAFAQHLSDNGFQQVYLIEGGYKAFRNFVLKTFDFPFKLNVLGGFTGSGKTRILESIREMGHQVVDLEQLANHKGSAFGGIGLPKQPSVEQFENDVFEDFRKLDFSKPIWLEDESHNIGHVKIPINLFRQMREHPLLFLDIPREKRAEHLVEEYGKCNNEELASAIGRIQKRLGGLAVKNALQYLEEGNYFEVARITLFYYDKSYLKGMRMREQSKVVTITLEDTDAAKNAELILNQTESYV</sequence>
<dbReference type="Pfam" id="PF00581">
    <property type="entry name" value="Rhodanese"/>
    <property type="match status" value="1"/>
</dbReference>
<dbReference type="RefSeq" id="WP_120272694.1">
    <property type="nucleotide sequence ID" value="NZ_RAPN01000001.1"/>
</dbReference>
<protein>
    <submittedName>
        <fullName evidence="3">tRNA 2-selenouridine synthase</fullName>
    </submittedName>
</protein>
<dbReference type="Proteomes" id="UP000283387">
    <property type="component" value="Unassembled WGS sequence"/>
</dbReference>
<dbReference type="GO" id="GO:0004792">
    <property type="term" value="F:thiosulfate-cyanide sulfurtransferase activity"/>
    <property type="evidence" value="ECO:0007669"/>
    <property type="project" value="InterPro"/>
</dbReference>